<dbReference type="Proteomes" id="UP001139485">
    <property type="component" value="Unassembled WGS sequence"/>
</dbReference>
<dbReference type="GO" id="GO:0003677">
    <property type="term" value="F:DNA binding"/>
    <property type="evidence" value="ECO:0007669"/>
    <property type="project" value="UniProtKB-KW"/>
</dbReference>
<dbReference type="GO" id="GO:0003700">
    <property type="term" value="F:DNA-binding transcription factor activity"/>
    <property type="evidence" value="ECO:0007669"/>
    <property type="project" value="InterPro"/>
</dbReference>
<feature type="domain" description="HTH deoR-type" evidence="3">
    <location>
        <begin position="5"/>
        <end position="60"/>
    </location>
</feature>
<dbReference type="EMBL" id="JAMOIL010000036">
    <property type="protein sequence ID" value="MCM0622464.1"/>
    <property type="molecule type" value="Genomic_DNA"/>
</dbReference>
<dbReference type="InterPro" id="IPR014036">
    <property type="entry name" value="DeoR-like_C"/>
</dbReference>
<dbReference type="PROSITE" id="PS51000">
    <property type="entry name" value="HTH_DEOR_2"/>
    <property type="match status" value="1"/>
</dbReference>
<dbReference type="Gene3D" id="1.10.10.10">
    <property type="entry name" value="Winged helix-like DNA-binding domain superfamily/Winged helix DNA-binding domain"/>
    <property type="match status" value="1"/>
</dbReference>
<dbReference type="SUPFAM" id="SSF100950">
    <property type="entry name" value="NagB/RpiA/CoA transferase-like"/>
    <property type="match status" value="1"/>
</dbReference>
<dbReference type="InterPro" id="IPR001034">
    <property type="entry name" value="DeoR_HTH"/>
</dbReference>
<dbReference type="Pfam" id="PF00455">
    <property type="entry name" value="DeoRC"/>
    <property type="match status" value="1"/>
</dbReference>
<dbReference type="PRINTS" id="PR00037">
    <property type="entry name" value="HTHLACR"/>
</dbReference>
<organism evidence="4 5">
    <name type="scientific">Nocardioides bruguierae</name>
    <dbReference type="NCBI Taxonomy" id="2945102"/>
    <lineage>
        <taxon>Bacteria</taxon>
        <taxon>Bacillati</taxon>
        <taxon>Actinomycetota</taxon>
        <taxon>Actinomycetes</taxon>
        <taxon>Propionibacteriales</taxon>
        <taxon>Nocardioidaceae</taxon>
        <taxon>Nocardioides</taxon>
    </lineage>
</organism>
<dbReference type="SUPFAM" id="SSF46785">
    <property type="entry name" value="Winged helix' DNA-binding domain"/>
    <property type="match status" value="1"/>
</dbReference>
<dbReference type="SMART" id="SM01134">
    <property type="entry name" value="DeoRC"/>
    <property type="match status" value="1"/>
</dbReference>
<dbReference type="InterPro" id="IPR050313">
    <property type="entry name" value="Carb_Metab_HTH_regulators"/>
</dbReference>
<dbReference type="RefSeq" id="WP_250828674.1">
    <property type="nucleotide sequence ID" value="NZ_JAMOIL010000036.1"/>
</dbReference>
<protein>
    <submittedName>
        <fullName evidence="4">DeoR/GlpR family DNA-binding transcription regulator</fullName>
    </submittedName>
</protein>
<accession>A0A9X2IHC4</accession>
<name>A0A9X2IHC4_9ACTN</name>
<gene>
    <name evidence="4" type="ORF">M8330_19420</name>
</gene>
<evidence type="ECO:0000256" key="2">
    <source>
        <dbReference type="ARBA" id="ARBA00023163"/>
    </source>
</evidence>
<keyword evidence="4" id="KW-0238">DNA-binding</keyword>
<keyword evidence="1" id="KW-0805">Transcription regulation</keyword>
<comment type="caution">
    <text evidence="4">The sequence shown here is derived from an EMBL/GenBank/DDBJ whole genome shotgun (WGS) entry which is preliminary data.</text>
</comment>
<evidence type="ECO:0000313" key="4">
    <source>
        <dbReference type="EMBL" id="MCM0622464.1"/>
    </source>
</evidence>
<dbReference type="InterPro" id="IPR037171">
    <property type="entry name" value="NagB/RpiA_transferase-like"/>
</dbReference>
<sequence>MPREADQRREAILELAHTTGLASVEELSLRFDVTPSTIRRDLARLQQAGSLARTYGGAMAINGRPESSLRERFGEAYEAKRGLARWAAGQVVTGESLLLDAGTSTGALAHELRRMGPLRVSTVGLTALQELAGLEDVEVECLGGILRPVSLGFVGPVTEAALERRTFDRTFLGADGVTAEDGICEADERQTRLKELMMRRSAHVYVLAHAAKLGRRPFHAWAPLPDACTLVTDESATQADVAAFTRRGIEVVVVDSTGQRRS</sequence>
<evidence type="ECO:0000259" key="3">
    <source>
        <dbReference type="PROSITE" id="PS51000"/>
    </source>
</evidence>
<reference evidence="4" key="1">
    <citation type="submission" date="2022-05" db="EMBL/GenBank/DDBJ databases">
        <authorList>
            <person name="Tuo L."/>
        </authorList>
    </citation>
    <scope>NUCLEOTIDE SEQUENCE</scope>
    <source>
        <strain evidence="4">BSK12Z-4</strain>
    </source>
</reference>
<proteinExistence type="predicted"/>
<evidence type="ECO:0000256" key="1">
    <source>
        <dbReference type="ARBA" id="ARBA00023015"/>
    </source>
</evidence>
<keyword evidence="2" id="KW-0804">Transcription</keyword>
<dbReference type="PANTHER" id="PTHR30363:SF44">
    <property type="entry name" value="AGA OPERON TRANSCRIPTIONAL REPRESSOR-RELATED"/>
    <property type="match status" value="1"/>
</dbReference>
<dbReference type="InterPro" id="IPR036388">
    <property type="entry name" value="WH-like_DNA-bd_sf"/>
</dbReference>
<dbReference type="Pfam" id="PF08220">
    <property type="entry name" value="HTH_DeoR"/>
    <property type="match status" value="1"/>
</dbReference>
<evidence type="ECO:0000313" key="5">
    <source>
        <dbReference type="Proteomes" id="UP001139485"/>
    </source>
</evidence>
<dbReference type="InterPro" id="IPR036390">
    <property type="entry name" value="WH_DNA-bd_sf"/>
</dbReference>
<keyword evidence="5" id="KW-1185">Reference proteome</keyword>
<dbReference type="SMART" id="SM00420">
    <property type="entry name" value="HTH_DEOR"/>
    <property type="match status" value="1"/>
</dbReference>
<dbReference type="AlphaFoldDB" id="A0A9X2IHC4"/>
<dbReference type="PANTHER" id="PTHR30363">
    <property type="entry name" value="HTH-TYPE TRANSCRIPTIONAL REGULATOR SRLR-RELATED"/>
    <property type="match status" value="1"/>
</dbReference>